<dbReference type="EMBL" id="JANBPU010000158">
    <property type="protein sequence ID" value="KAJ1915192.1"/>
    <property type="molecule type" value="Genomic_DNA"/>
</dbReference>
<dbReference type="InterPro" id="IPR035892">
    <property type="entry name" value="C2_domain_sf"/>
</dbReference>
<dbReference type="InterPro" id="IPR023152">
    <property type="entry name" value="RasGAP_CS"/>
</dbReference>
<dbReference type="Pfam" id="PF00616">
    <property type="entry name" value="RasGAP"/>
    <property type="match status" value="2"/>
</dbReference>
<feature type="region of interest" description="Disordered" evidence="2">
    <location>
        <begin position="82"/>
        <end position="112"/>
    </location>
</feature>
<dbReference type="SMART" id="SM00323">
    <property type="entry name" value="RasGAP"/>
    <property type="match status" value="1"/>
</dbReference>
<dbReference type="SMART" id="SM00233">
    <property type="entry name" value="PH"/>
    <property type="match status" value="2"/>
</dbReference>
<dbReference type="SUPFAM" id="SSF49562">
    <property type="entry name" value="C2 domain (Calcium/lipid-binding domain, CaLB)"/>
    <property type="match status" value="1"/>
</dbReference>
<accession>A0A9W7ZXG0</accession>
<evidence type="ECO:0000313" key="6">
    <source>
        <dbReference type="EMBL" id="KAJ1915192.1"/>
    </source>
</evidence>
<comment type="caution">
    <text evidence="6">The sequence shown here is derived from an EMBL/GenBank/DDBJ whole genome shotgun (WGS) entry which is preliminary data.</text>
</comment>
<feature type="region of interest" description="Disordered" evidence="2">
    <location>
        <begin position="1184"/>
        <end position="1220"/>
    </location>
</feature>
<dbReference type="SUPFAM" id="SSF48350">
    <property type="entry name" value="GTPase activation domain, GAP"/>
    <property type="match status" value="1"/>
</dbReference>
<proteinExistence type="predicted"/>
<keyword evidence="1" id="KW-0343">GTPase activation</keyword>
<dbReference type="InterPro" id="IPR011993">
    <property type="entry name" value="PH-like_dom_sf"/>
</dbReference>
<sequence length="1420" mass="157134">MAAKVAAIPTTTTSFWDVIDISPQRLDRLETQYNALVEINTMLEEWVKCTKEWSMTFSAFRRSLHGILSSLNKSTNASLPHNALYSDPSSSSEHDNESLKDSRSIDGQVPSATDMKSVDDIVGALNEDFNSFIVESIPSLDAPIDPLHRQLESVKQFRETFFLAIQSYKETFKAKCDTVGAVPQDSLKLEANYIESVEKLMTATIDYQSSMKTMRQISGTVVEEKISTFLLNMQEWFSTEDCLFIGIKNAYDNSLDQSNMESHVDANILREQIELMRLHTKTKDTNEIVSTKWNSFIQTKRSGYLMYFNPSNSGNTEDSHPWRREYFTVSPDSDLQILQNSPALPKEKSRDTTTTTTESFSLTTIAHLKDCKVEFGSYEGRDNVLRITLANSDILYLQSPSAWEASAWMNGIQSFTDKKKSLEIISKGQNTSQPKKSPETLTSELVGMISKIKHHTSLKRYTSIDSQTVPMMRDSTSDERLFERQGSIGSVAYGGGDSLSIGSSSRETQKLGNFANQAIFKTGKLRLLVTKTQNKASSLWKLAENPLVNAKTSKWLSVVATLKSTNNSVLLTFVNIDDGSLIGSINIDRDAFKTHFTRSTDPSLFNSPYCFYIKVPSSPAGHGKPMTSFDSGGSSSIISSASSSQNDVYSLHDTVVFLSCNKASDRDSWISIIHTFSNPCIYGPITPLKDIPTQESNNNNNNDPAYLLPTAATTTATSNRLNSYPLKFRVERMLWLRLKEARYLFQNGNYYAALNIDGLTMAKSEVKKSTNWPKWESCVFFLGGLDDIRDGAALQLYNQQGGHSRASTNIKDEMVGYAFIPIPSMQRNTMYEGWYPVLNGPQPCDEGSGIDSTTYPLGYPIRKGSADNIGRDILPRMSNTSNSGRSLGGSSSKSSSQLRSAIPQRAGDLYLRVRYDELIVLDSPHYAELNTIITDFSKHPLIYDLSLISKSKDWLVETFIKILLAQGKVVGWISSLIKTEIAAQTIHDPVLLFRGSSVCTRAVESFMKLLGTEFVDDMIGNVIREVIEKSIVCEVDPTRLKAGESTANGWNTLLSLMDKLWRSIERAKHKCPFEMQKIFSNLRQTVQQHYGSDNPNVKYSCITGFLFLRFVCPAIMSPMNFGIIESKPEPKVQRTLTLIAKGLQSLANLSEFGLKEPYMQPMNGFVKQCIPYLKSFVDEMATSSSKSYDPSAAYPGSGRQYSGGGYSGPGHNTSSLTGGGIPRNDTSFGLIDVDRELASLCQYVNSHSADIELLSTPVTTTGKSSAPFISETIHEADENMSESSDGAITTPISAPVCGSENPLKDDTNSSHQNTKNYQQVPKTPSLFNELITFQHRPSNTSGNYDSMVSSPHPDNSPISIFGGGGSVSINTAAATGNGFADSQQVQQLVKACYNIQEMVTQCKNSNTLPPVKLPFTPSTL</sequence>
<dbReference type="Gene3D" id="2.30.29.30">
    <property type="entry name" value="Pleckstrin-homology domain (PH domain)/Phosphotyrosine-binding domain (PTB)"/>
    <property type="match status" value="1"/>
</dbReference>
<dbReference type="InterPro" id="IPR001936">
    <property type="entry name" value="RasGAP_dom"/>
</dbReference>
<evidence type="ECO:0000259" key="5">
    <source>
        <dbReference type="PROSITE" id="PS50018"/>
    </source>
</evidence>
<keyword evidence="7" id="KW-1185">Reference proteome</keyword>
<feature type="compositionally biased region" description="Low complexity" evidence="2">
    <location>
        <begin position="878"/>
        <end position="898"/>
    </location>
</feature>
<evidence type="ECO:0000259" key="4">
    <source>
        <dbReference type="PROSITE" id="PS50004"/>
    </source>
</evidence>
<dbReference type="PROSITE" id="PS50018">
    <property type="entry name" value="RAS_GTPASE_ACTIV_2"/>
    <property type="match status" value="1"/>
</dbReference>
<protein>
    <submittedName>
        <fullName evidence="6">GTPase activating factor</fullName>
    </submittedName>
</protein>
<gene>
    <name evidence="6" type="primary">BUD2</name>
    <name evidence="6" type="ORF">H4219_004444</name>
</gene>
<feature type="compositionally biased region" description="Basic and acidic residues" evidence="2">
    <location>
        <begin position="92"/>
        <end position="104"/>
    </location>
</feature>
<dbReference type="PANTHER" id="PTHR10194">
    <property type="entry name" value="RAS GTPASE-ACTIVATING PROTEINS"/>
    <property type="match status" value="1"/>
</dbReference>
<dbReference type="GO" id="GO:0005096">
    <property type="term" value="F:GTPase activator activity"/>
    <property type="evidence" value="ECO:0007669"/>
    <property type="project" value="UniProtKB-KW"/>
</dbReference>
<dbReference type="InterPro" id="IPR039360">
    <property type="entry name" value="Ras_GTPase"/>
</dbReference>
<name>A0A9W7ZXG0_9FUNG</name>
<dbReference type="PROSITE" id="PS00509">
    <property type="entry name" value="RAS_GTPASE_ACTIV_1"/>
    <property type="match status" value="1"/>
</dbReference>
<dbReference type="OrthoDB" id="775356at2759"/>
<dbReference type="PROSITE" id="PS50003">
    <property type="entry name" value="PH_DOMAIN"/>
    <property type="match status" value="1"/>
</dbReference>
<dbReference type="InterPro" id="IPR008936">
    <property type="entry name" value="Rho_GTPase_activation_prot"/>
</dbReference>
<dbReference type="InterPro" id="IPR000008">
    <property type="entry name" value="C2_dom"/>
</dbReference>
<dbReference type="InterPro" id="IPR001849">
    <property type="entry name" value="PH_domain"/>
</dbReference>
<evidence type="ECO:0000256" key="1">
    <source>
        <dbReference type="ARBA" id="ARBA00022468"/>
    </source>
</evidence>
<organism evidence="6 7">
    <name type="scientific">Mycoemilia scoparia</name>
    <dbReference type="NCBI Taxonomy" id="417184"/>
    <lineage>
        <taxon>Eukaryota</taxon>
        <taxon>Fungi</taxon>
        <taxon>Fungi incertae sedis</taxon>
        <taxon>Zoopagomycota</taxon>
        <taxon>Kickxellomycotina</taxon>
        <taxon>Kickxellomycetes</taxon>
        <taxon>Kickxellales</taxon>
        <taxon>Kickxellaceae</taxon>
        <taxon>Mycoemilia</taxon>
    </lineage>
</organism>
<evidence type="ECO:0000313" key="7">
    <source>
        <dbReference type="Proteomes" id="UP001150538"/>
    </source>
</evidence>
<dbReference type="SUPFAM" id="SSF50729">
    <property type="entry name" value="PH domain-like"/>
    <property type="match status" value="1"/>
</dbReference>
<dbReference type="PROSITE" id="PS50004">
    <property type="entry name" value="C2"/>
    <property type="match status" value="1"/>
</dbReference>
<dbReference type="CDD" id="cd00030">
    <property type="entry name" value="C2"/>
    <property type="match status" value="1"/>
</dbReference>
<feature type="domain" description="Ras-GAP" evidence="5">
    <location>
        <begin position="951"/>
        <end position="1148"/>
    </location>
</feature>
<evidence type="ECO:0000256" key="2">
    <source>
        <dbReference type="SAM" id="MobiDB-lite"/>
    </source>
</evidence>
<feature type="domain" description="C2" evidence="4">
    <location>
        <begin position="714"/>
        <end position="835"/>
    </location>
</feature>
<dbReference type="PANTHER" id="PTHR10194:SF60">
    <property type="entry name" value="RAS GTPASE-ACTIVATING PROTEIN RASKOL"/>
    <property type="match status" value="1"/>
</dbReference>
<dbReference type="Gene3D" id="1.10.506.10">
    <property type="entry name" value="GTPase Activation - p120gap, domain 1"/>
    <property type="match status" value="2"/>
</dbReference>
<reference evidence="6" key="1">
    <citation type="submission" date="2022-07" db="EMBL/GenBank/DDBJ databases">
        <title>Phylogenomic reconstructions and comparative analyses of Kickxellomycotina fungi.</title>
        <authorList>
            <person name="Reynolds N.K."/>
            <person name="Stajich J.E."/>
            <person name="Barry K."/>
            <person name="Grigoriev I.V."/>
            <person name="Crous P."/>
            <person name="Smith M.E."/>
        </authorList>
    </citation>
    <scope>NUCLEOTIDE SEQUENCE</scope>
    <source>
        <strain evidence="6">NBRC 100468</strain>
    </source>
</reference>
<evidence type="ECO:0000259" key="3">
    <source>
        <dbReference type="PROSITE" id="PS50003"/>
    </source>
</evidence>
<feature type="region of interest" description="Disordered" evidence="2">
    <location>
        <begin position="868"/>
        <end position="898"/>
    </location>
</feature>
<feature type="domain" description="PH" evidence="3">
    <location>
        <begin position="298"/>
        <end position="417"/>
    </location>
</feature>
<dbReference type="Proteomes" id="UP001150538">
    <property type="component" value="Unassembled WGS sequence"/>
</dbReference>